<protein>
    <recommendedName>
        <fullName evidence="2">BON domain-containing protein</fullName>
    </recommendedName>
</protein>
<dbReference type="Proteomes" id="UP001161325">
    <property type="component" value="Unassembled WGS sequence"/>
</dbReference>
<name>A0AA37QJC9_9BACT</name>
<proteinExistence type="predicted"/>
<dbReference type="InterPro" id="IPR007055">
    <property type="entry name" value="BON_dom"/>
</dbReference>
<sequence>MARDYEDFSSTDDLSDDELRALVRDRLAEHPTLDVDEFTVHVEDGTVRLEGRVGTEAELRIADHVLTDIVGIGSFDNQLVVDANARDETPMDVEDHIQAERATAGTLLGEMPEQQSDEVFQARGDEDLDQRMFGTTNYQDAVAHGTAYIPPESPTPEGLRGTDAGPGEYGEDH</sequence>
<evidence type="ECO:0000256" key="1">
    <source>
        <dbReference type="SAM" id="MobiDB-lite"/>
    </source>
</evidence>
<comment type="caution">
    <text evidence="3">The sequence shown here is derived from an EMBL/GenBank/DDBJ whole genome shotgun (WGS) entry which is preliminary data.</text>
</comment>
<gene>
    <name evidence="3" type="ORF">rosag_44760</name>
</gene>
<reference evidence="3" key="1">
    <citation type="submission" date="2022-08" db="EMBL/GenBank/DDBJ databases">
        <title>Draft genome sequencing of Roseisolibacter agri AW1220.</title>
        <authorList>
            <person name="Tobiishi Y."/>
            <person name="Tonouchi A."/>
        </authorList>
    </citation>
    <scope>NUCLEOTIDE SEQUENCE</scope>
    <source>
        <strain evidence="3">AW1220</strain>
    </source>
</reference>
<evidence type="ECO:0000313" key="3">
    <source>
        <dbReference type="EMBL" id="GLC27963.1"/>
    </source>
</evidence>
<feature type="region of interest" description="Disordered" evidence="1">
    <location>
        <begin position="145"/>
        <end position="173"/>
    </location>
</feature>
<dbReference type="EMBL" id="BRXS01000007">
    <property type="protein sequence ID" value="GLC27963.1"/>
    <property type="molecule type" value="Genomic_DNA"/>
</dbReference>
<dbReference type="Gene3D" id="3.30.1340.30">
    <property type="match status" value="1"/>
</dbReference>
<evidence type="ECO:0000313" key="4">
    <source>
        <dbReference type="Proteomes" id="UP001161325"/>
    </source>
</evidence>
<feature type="domain" description="BON" evidence="2">
    <location>
        <begin position="15"/>
        <end position="83"/>
    </location>
</feature>
<dbReference type="PROSITE" id="PS50914">
    <property type="entry name" value="BON"/>
    <property type="match status" value="1"/>
</dbReference>
<organism evidence="3 4">
    <name type="scientific">Roseisolibacter agri</name>
    <dbReference type="NCBI Taxonomy" id="2014610"/>
    <lineage>
        <taxon>Bacteria</taxon>
        <taxon>Pseudomonadati</taxon>
        <taxon>Gemmatimonadota</taxon>
        <taxon>Gemmatimonadia</taxon>
        <taxon>Gemmatimonadales</taxon>
        <taxon>Gemmatimonadaceae</taxon>
        <taxon>Roseisolibacter</taxon>
    </lineage>
</organism>
<dbReference type="AlphaFoldDB" id="A0AA37QJC9"/>
<accession>A0AA37QJC9</accession>
<evidence type="ECO:0000259" key="2">
    <source>
        <dbReference type="PROSITE" id="PS50914"/>
    </source>
</evidence>
<dbReference type="Pfam" id="PF04972">
    <property type="entry name" value="BON"/>
    <property type="match status" value="1"/>
</dbReference>
<dbReference type="RefSeq" id="WP_284352390.1">
    <property type="nucleotide sequence ID" value="NZ_BRXS01000007.1"/>
</dbReference>
<keyword evidence="4" id="KW-1185">Reference proteome</keyword>